<protein>
    <submittedName>
        <fullName evidence="1">Uncharacterized protein</fullName>
    </submittedName>
</protein>
<sequence>MYFICLIFGLAGEQITCTRHVDGVRVLVKLVRQKTS</sequence>
<dbReference type="EMBL" id="GBXM01063060">
    <property type="protein sequence ID" value="JAH45517.1"/>
    <property type="molecule type" value="Transcribed_RNA"/>
</dbReference>
<dbReference type="AlphaFoldDB" id="A0A0E9SW84"/>
<organism evidence="1">
    <name type="scientific">Anguilla anguilla</name>
    <name type="common">European freshwater eel</name>
    <name type="synonym">Muraena anguilla</name>
    <dbReference type="NCBI Taxonomy" id="7936"/>
    <lineage>
        <taxon>Eukaryota</taxon>
        <taxon>Metazoa</taxon>
        <taxon>Chordata</taxon>
        <taxon>Craniata</taxon>
        <taxon>Vertebrata</taxon>
        <taxon>Euteleostomi</taxon>
        <taxon>Actinopterygii</taxon>
        <taxon>Neopterygii</taxon>
        <taxon>Teleostei</taxon>
        <taxon>Anguilliformes</taxon>
        <taxon>Anguillidae</taxon>
        <taxon>Anguilla</taxon>
    </lineage>
</organism>
<name>A0A0E9SW84_ANGAN</name>
<reference evidence="1" key="1">
    <citation type="submission" date="2014-11" db="EMBL/GenBank/DDBJ databases">
        <authorList>
            <person name="Amaro Gonzalez C."/>
        </authorList>
    </citation>
    <scope>NUCLEOTIDE SEQUENCE</scope>
</reference>
<reference evidence="1" key="2">
    <citation type="journal article" date="2015" name="Fish Shellfish Immunol.">
        <title>Early steps in the European eel (Anguilla anguilla)-Vibrio vulnificus interaction in the gills: Role of the RtxA13 toxin.</title>
        <authorList>
            <person name="Callol A."/>
            <person name="Pajuelo D."/>
            <person name="Ebbesson L."/>
            <person name="Teles M."/>
            <person name="MacKenzie S."/>
            <person name="Amaro C."/>
        </authorList>
    </citation>
    <scope>NUCLEOTIDE SEQUENCE</scope>
</reference>
<accession>A0A0E9SW84</accession>
<proteinExistence type="predicted"/>
<evidence type="ECO:0000313" key="1">
    <source>
        <dbReference type="EMBL" id="JAH45517.1"/>
    </source>
</evidence>